<evidence type="ECO:0000256" key="1">
    <source>
        <dbReference type="ARBA" id="ARBA00022679"/>
    </source>
</evidence>
<evidence type="ECO:0000313" key="4">
    <source>
        <dbReference type="Proteomes" id="UP000308121"/>
    </source>
</evidence>
<dbReference type="Gene3D" id="3.40.50.2000">
    <property type="entry name" value="Glycogen Phosphorylase B"/>
    <property type="match status" value="1"/>
</dbReference>
<sequence length="518" mass="54713">MNLARRVTGRLRSALDPRPEVATDAWDRRVATLVGVLGEDAGTGSAPGSDPEARLLRLLADASEAQVWLALAVLSARLPAPAEVVTVRRAARTAGPSAVLEAARAATTGASARREVRVLRDRTLVDMGDLVLFPLGTGIQRVARNVGRVWRDRHDVTAVAWTPELDALRALTAAERDRALAGDDAPVLVDVAEPGDAAPVVVVPWGGRYLLPELAIQVRRCAALHGLAAHSPTRCGVIGFDLVPITSAETSAEGFAAVFALNLAAVAEFDAVAAISDAAATEYEGWRRMLGGAGLPGPHVEAVGLPAHAPEPSEADLAEARDRFTVGGQPLVLCVGSHEPRKNHLAVLHAAELLWRRGRRFTLTFVGGNSWNSDAFSRRLGELQGAGRPVESVSRLDDRLLWAAYRVAHCTVFPSLNEGFGLPVAESVAAGTPALASDFGSMREIAARGGVLLVDPRDDHAIADGLDRLLTDDALHARLTADAAVAPETSWEEYAERVWDLLTGAPAAVVAGSTGERE</sequence>
<protein>
    <submittedName>
        <fullName evidence="3">Glycosyltransferase family 4 protein</fullName>
    </submittedName>
</protein>
<dbReference type="RefSeq" id="WP_154729878.1">
    <property type="nucleotide sequence ID" value="NZ_SZYE01000090.1"/>
</dbReference>
<organism evidence="3 4">
    <name type="scientific">Cellulomonas hominis</name>
    <dbReference type="NCBI Taxonomy" id="156981"/>
    <lineage>
        <taxon>Bacteria</taxon>
        <taxon>Bacillati</taxon>
        <taxon>Actinomycetota</taxon>
        <taxon>Actinomycetes</taxon>
        <taxon>Micrococcales</taxon>
        <taxon>Cellulomonadaceae</taxon>
        <taxon>Cellulomonas</taxon>
    </lineage>
</organism>
<dbReference type="SUPFAM" id="SSF53756">
    <property type="entry name" value="UDP-Glycosyltransferase/glycogen phosphorylase"/>
    <property type="match status" value="1"/>
</dbReference>
<dbReference type="AlphaFoldDB" id="A0A7Z8JY98"/>
<dbReference type="EMBL" id="SZYE01000090">
    <property type="protein sequence ID" value="TKR23332.1"/>
    <property type="molecule type" value="Genomic_DNA"/>
</dbReference>
<feature type="domain" description="Glycosyl transferase family 1" evidence="2">
    <location>
        <begin position="327"/>
        <end position="482"/>
    </location>
</feature>
<comment type="caution">
    <text evidence="3">The sequence shown here is derived from an EMBL/GenBank/DDBJ whole genome shotgun (WGS) entry which is preliminary data.</text>
</comment>
<dbReference type="Pfam" id="PF00534">
    <property type="entry name" value="Glycos_transf_1"/>
    <property type="match status" value="1"/>
</dbReference>
<keyword evidence="1 3" id="KW-0808">Transferase</keyword>
<dbReference type="GO" id="GO:0016757">
    <property type="term" value="F:glycosyltransferase activity"/>
    <property type="evidence" value="ECO:0007669"/>
    <property type="project" value="InterPro"/>
</dbReference>
<dbReference type="PANTHER" id="PTHR46401">
    <property type="entry name" value="GLYCOSYLTRANSFERASE WBBK-RELATED"/>
    <property type="match status" value="1"/>
</dbReference>
<dbReference type="PANTHER" id="PTHR46401:SF2">
    <property type="entry name" value="GLYCOSYLTRANSFERASE WBBK-RELATED"/>
    <property type="match status" value="1"/>
</dbReference>
<evidence type="ECO:0000259" key="2">
    <source>
        <dbReference type="Pfam" id="PF00534"/>
    </source>
</evidence>
<reference evidence="3 4" key="1">
    <citation type="submission" date="2019-05" db="EMBL/GenBank/DDBJ databases">
        <title>Genome sequence of Cellulomonas hominis strain CS1.</title>
        <authorList>
            <person name="Belmont J."/>
            <person name="Maclea K.S."/>
        </authorList>
    </citation>
    <scope>NUCLEOTIDE SEQUENCE [LARGE SCALE GENOMIC DNA]</scope>
    <source>
        <strain evidence="3 4">CS1</strain>
    </source>
</reference>
<name>A0A7Z8JY98_9CELL</name>
<evidence type="ECO:0000313" key="3">
    <source>
        <dbReference type="EMBL" id="TKR23332.1"/>
    </source>
</evidence>
<gene>
    <name evidence="3" type="ORF">FA014_11820</name>
</gene>
<dbReference type="CDD" id="cd03809">
    <property type="entry name" value="GT4_MtfB-like"/>
    <property type="match status" value="1"/>
</dbReference>
<dbReference type="OrthoDB" id="9801609at2"/>
<dbReference type="InterPro" id="IPR001296">
    <property type="entry name" value="Glyco_trans_1"/>
</dbReference>
<dbReference type="Proteomes" id="UP000308121">
    <property type="component" value="Unassembled WGS sequence"/>
</dbReference>
<proteinExistence type="predicted"/>
<accession>A0A7Z8JY98</accession>